<dbReference type="GO" id="GO:0140662">
    <property type="term" value="F:ATP-dependent protein folding chaperone"/>
    <property type="evidence" value="ECO:0007669"/>
    <property type="project" value="InterPro"/>
</dbReference>
<keyword evidence="4" id="KW-0143">Chaperone</keyword>
<keyword evidence="7" id="KW-1185">Reference proteome</keyword>
<evidence type="ECO:0000256" key="3">
    <source>
        <dbReference type="ARBA" id="ARBA00022840"/>
    </source>
</evidence>
<sequence length="591" mass="64369">MNEKSELIIGIDLGTTNSEVAVFQGDKVVVIADENGSKILPSFVGVGDDGALLVGEAAKNQYPLYPERTVKSIKRQMGSDETVEMAGKSYAPQEISAIILKRLKAIAERYLERPASKAVITVPAYFNDAQRQATREAGRIAGLEVVRIINEPTAAALSYEAAHHGAKHILVYDLGGGTFDVSLVRMEDEVVEVLASHGNNHLGGDDFDHKIVDHLLRHLEKQHGVDARDSRQAMARIGRAAEAAKIALSDQPFVTVEEEYLLEQDGQPVHLSLELARGDYEAMIEPYIRETLEAVHIALKGAKLTVADIDEILLVGGATRTPLVNEQLEQELGQQPRGEVDPDLCVAMGAAIQAAMIAGQEVSSVLVDITPYTFGTSALGEIDGIPTLDRFVPVIHKNSPIPVTKSEVFYTVHDNQNAVDVKIYQGEDPDALNNVLIGRFLVEGLSKVPAGNPIVMRLSLDLDGVLNVSAVEKSTGLEKSITIDNALRRYEQEEMEAAQARINALFEEEAVEEGEIIEAEETEEAQLQHALVQAGALVEKAERMLEEATPEDREDMVDLIETIRDAMAAKDSAALKTAVDELSDILYYLES</sequence>
<dbReference type="OrthoDB" id="9766019at2"/>
<evidence type="ECO:0000313" key="6">
    <source>
        <dbReference type="EMBL" id="ADE15602.1"/>
    </source>
</evidence>
<dbReference type="eggNOG" id="COG0443">
    <property type="taxonomic scope" value="Bacteria"/>
</dbReference>
<dbReference type="InterPro" id="IPR043129">
    <property type="entry name" value="ATPase_NBD"/>
</dbReference>
<accession>D5BWE5</accession>
<dbReference type="Gene3D" id="3.90.640.10">
    <property type="entry name" value="Actin, Chain A, domain 4"/>
    <property type="match status" value="1"/>
</dbReference>
<organism evidence="6 7">
    <name type="scientific">Nitrosococcus halophilus (strain Nc4)</name>
    <dbReference type="NCBI Taxonomy" id="472759"/>
    <lineage>
        <taxon>Bacteria</taxon>
        <taxon>Pseudomonadati</taxon>
        <taxon>Pseudomonadota</taxon>
        <taxon>Gammaproteobacteria</taxon>
        <taxon>Chromatiales</taxon>
        <taxon>Chromatiaceae</taxon>
        <taxon>Nitrosococcus</taxon>
    </lineage>
</organism>
<evidence type="ECO:0000313" key="7">
    <source>
        <dbReference type="Proteomes" id="UP000001844"/>
    </source>
</evidence>
<keyword evidence="6" id="KW-0346">Stress response</keyword>
<proteinExistence type="inferred from homology"/>
<dbReference type="AlphaFoldDB" id="D5BWE5"/>
<dbReference type="PROSITE" id="PS00297">
    <property type="entry name" value="HSP70_1"/>
    <property type="match status" value="1"/>
</dbReference>
<dbReference type="FunFam" id="3.30.420.40:FF:000071">
    <property type="entry name" value="Molecular chaperone DnaK"/>
    <property type="match status" value="1"/>
</dbReference>
<dbReference type="GO" id="GO:0005524">
    <property type="term" value="F:ATP binding"/>
    <property type="evidence" value="ECO:0007669"/>
    <property type="project" value="UniProtKB-KW"/>
</dbReference>
<dbReference type="PRINTS" id="PR00301">
    <property type="entry name" value="HEATSHOCK70"/>
</dbReference>
<dbReference type="Gene3D" id="2.60.34.10">
    <property type="entry name" value="Substrate Binding Domain Of DNAk, Chain A, domain 1"/>
    <property type="match status" value="1"/>
</dbReference>
<dbReference type="Gene3D" id="3.30.420.40">
    <property type="match status" value="2"/>
</dbReference>
<keyword evidence="2 5" id="KW-0547">Nucleotide-binding</keyword>
<keyword evidence="3 5" id="KW-0067">ATP-binding</keyword>
<comment type="similarity">
    <text evidence="1 5">Belongs to the heat shock protein 70 family.</text>
</comment>
<name>D5BWE5_NITHN</name>
<dbReference type="HOGENOM" id="CLU_005965_2_4_6"/>
<dbReference type="SUPFAM" id="SSF53067">
    <property type="entry name" value="Actin-like ATPase domain"/>
    <property type="match status" value="2"/>
</dbReference>
<dbReference type="PROSITE" id="PS00329">
    <property type="entry name" value="HSP70_2"/>
    <property type="match status" value="1"/>
</dbReference>
<dbReference type="InterPro" id="IPR018181">
    <property type="entry name" value="Heat_shock_70_CS"/>
</dbReference>
<dbReference type="PANTHER" id="PTHR19375">
    <property type="entry name" value="HEAT SHOCK PROTEIN 70KDA"/>
    <property type="match status" value="1"/>
</dbReference>
<evidence type="ECO:0000256" key="2">
    <source>
        <dbReference type="ARBA" id="ARBA00022741"/>
    </source>
</evidence>
<evidence type="ECO:0000256" key="4">
    <source>
        <dbReference type="ARBA" id="ARBA00023186"/>
    </source>
</evidence>
<dbReference type="STRING" id="472759.Nhal_2517"/>
<evidence type="ECO:0000256" key="5">
    <source>
        <dbReference type="RuleBase" id="RU003322"/>
    </source>
</evidence>
<dbReference type="FunFam" id="3.90.640.10:FF:000003">
    <property type="entry name" value="Molecular chaperone DnaK"/>
    <property type="match status" value="1"/>
</dbReference>
<reference evidence="7" key="1">
    <citation type="submission" date="2010-04" db="EMBL/GenBank/DDBJ databases">
        <title>Complete genome sequence of Nitrosococcus halophilus Nc4, a salt-adapted, aerobic obligate ammonia-oxidizing sulfur purple bacterium.</title>
        <authorList>
            <consortium name="US DOE Joint Genome Institute"/>
            <person name="Campbell M.A."/>
            <person name="Malfatti S.A."/>
            <person name="Chain P.S.G."/>
            <person name="Heidelberg J.F."/>
            <person name="Ward B.B."/>
            <person name="Klotz M.G."/>
        </authorList>
    </citation>
    <scope>NUCLEOTIDE SEQUENCE [LARGE SCALE GENOMIC DNA]</scope>
    <source>
        <strain evidence="7">Nc4</strain>
    </source>
</reference>
<dbReference type="InterPro" id="IPR029047">
    <property type="entry name" value="HSP70_peptide-bd_sf"/>
</dbReference>
<dbReference type="InterPro" id="IPR013126">
    <property type="entry name" value="Hsp_70_fam"/>
</dbReference>
<dbReference type="SUPFAM" id="SSF100920">
    <property type="entry name" value="Heat shock protein 70kD (HSP70), peptide-binding domain"/>
    <property type="match status" value="1"/>
</dbReference>
<dbReference type="Pfam" id="PF00012">
    <property type="entry name" value="HSP70"/>
    <property type="match status" value="1"/>
</dbReference>
<dbReference type="EMBL" id="CP001798">
    <property type="protein sequence ID" value="ADE15602.1"/>
    <property type="molecule type" value="Genomic_DNA"/>
</dbReference>
<protein>
    <submittedName>
        <fullName evidence="6">Heat shock protein 70</fullName>
    </submittedName>
</protein>
<gene>
    <name evidence="6" type="ordered locus">Nhal_2517</name>
</gene>
<dbReference type="Proteomes" id="UP000001844">
    <property type="component" value="Chromosome"/>
</dbReference>
<evidence type="ECO:0000256" key="1">
    <source>
        <dbReference type="ARBA" id="ARBA00007381"/>
    </source>
</evidence>
<dbReference type="KEGG" id="nhl:Nhal_2517"/>
<dbReference type="RefSeq" id="WP_013033462.1">
    <property type="nucleotide sequence ID" value="NC_013960.1"/>
</dbReference>